<proteinExistence type="inferred from homology"/>
<comment type="similarity">
    <text evidence="1">Belongs to the Caudovirales head completion nuclease family.</text>
</comment>
<evidence type="ECO:0000313" key="4">
    <source>
        <dbReference type="Proteomes" id="UP000501441"/>
    </source>
</evidence>
<dbReference type="EMBL" id="MT341500">
    <property type="protein sequence ID" value="QJI53241.1"/>
    <property type="molecule type" value="Genomic_DNA"/>
</dbReference>
<comment type="caution">
    <text evidence="1">Lacks conserved residue(s) required for the propagation of feature annotation.</text>
</comment>
<feature type="active site" evidence="1">
    <location>
        <position position="52"/>
    </location>
</feature>
<dbReference type="GO" id="GO:0004519">
    <property type="term" value="F:endonuclease activity"/>
    <property type="evidence" value="ECO:0007669"/>
    <property type="project" value="UniProtKB-UniRule"/>
</dbReference>
<dbReference type="GO" id="GO:0004527">
    <property type="term" value="F:exonuclease activity"/>
    <property type="evidence" value="ECO:0007669"/>
    <property type="project" value="UniProtKB-UniRule"/>
</dbReference>
<organism evidence="3 4">
    <name type="scientific">Enterobacter phage EBPL</name>
    <dbReference type="NCBI Taxonomy" id="2729191"/>
    <lineage>
        <taxon>Viruses</taxon>
        <taxon>Duplodnaviria</taxon>
        <taxon>Heunggongvirae</taxon>
        <taxon>Uroviricota</taxon>
        <taxon>Caudoviricetes</taxon>
        <taxon>Pantevenvirales</taxon>
        <taxon>Straboviridae</taxon>
        <taxon>Pseudotevenvirus</taxon>
        <taxon>Pseudotevenvirus leb</taxon>
    </lineage>
</organism>
<sequence>MNWLDRNPHVKRWNSEEVVIPYFSNADGKRRRYFMDFYVEMDNGVTYLWEVKPMKETLPPPKPANNNVHNKKKFVDALYTYAVNIDKWKAANAAAKQKGWEFKIITEDTLKRVFGWKGQ</sequence>
<dbReference type="HAMAP" id="MF_04160">
    <property type="entry name" value="NUCL_HEAD_T4"/>
    <property type="match status" value="1"/>
</dbReference>
<gene>
    <name evidence="3" type="ORF">EBPL_00200</name>
</gene>
<dbReference type="InterPro" id="IPR014833">
    <property type="entry name" value="TnsA_N"/>
</dbReference>
<keyword evidence="1" id="KW-0540">Nuclease</keyword>
<evidence type="ECO:0000256" key="1">
    <source>
        <dbReference type="HAMAP-Rule" id="MF_04160"/>
    </source>
</evidence>
<dbReference type="InterPro" id="IPR046390">
    <property type="entry name" value="NUCL_HEAD_T4"/>
</dbReference>
<protein>
    <recommendedName>
        <fullName evidence="1">Head completion nuclease</fullName>
        <ecNumber evidence="1">3.1.-.-</ecNumber>
    </recommendedName>
</protein>
<evidence type="ECO:0000313" key="3">
    <source>
        <dbReference type="EMBL" id="QJI53241.1"/>
    </source>
</evidence>
<keyword evidence="1" id="KW-0378">Hydrolase</keyword>
<keyword evidence="1" id="KW-0269">Exonuclease</keyword>
<name>A0A6M3YNC2_9CAUD</name>
<dbReference type="Pfam" id="PF08722">
    <property type="entry name" value="Tn7_TnsA-like_N"/>
    <property type="match status" value="1"/>
</dbReference>
<dbReference type="EC" id="3.1.-.-" evidence="1"/>
<feature type="active site" evidence="1">
    <location>
        <position position="36"/>
    </location>
</feature>
<feature type="domain" description="TnsA endonuclease N-terminal" evidence="2">
    <location>
        <begin position="7"/>
        <end position="107"/>
    </location>
</feature>
<evidence type="ECO:0000259" key="2">
    <source>
        <dbReference type="Pfam" id="PF08722"/>
    </source>
</evidence>
<dbReference type="Proteomes" id="UP000501441">
    <property type="component" value="Segment"/>
</dbReference>
<keyword evidence="1" id="KW-0255">Endonuclease</keyword>
<reference evidence="3 4" key="1">
    <citation type="submission" date="2020-04" db="EMBL/GenBank/DDBJ databases">
        <authorList>
            <person name="Naseem H."/>
            <person name="Alvi I.A."/>
            <person name="Asif M."/>
            <person name="Rehman S."/>
        </authorList>
    </citation>
    <scope>NUCLEOTIDE SEQUENCE [LARGE SCALE GENOMIC DNA]</scope>
</reference>
<comment type="function">
    <text evidence="1">During phage morphogenesis, plays an essential role in the head-tail joining step. The associated nuclease activity is essential for morphogenesis, possibly by cleaving packaged DNA to enable the joining of heads to tails. Displays both exo- and endonuclease activity.</text>
</comment>
<accession>A0A6M3YNC2</accession>